<accession>A0A0M7B281</accession>
<dbReference type="Proteomes" id="UP000049983">
    <property type="component" value="Unassembled WGS sequence"/>
</dbReference>
<gene>
    <name evidence="1" type="ORF">LA5096_02107</name>
</gene>
<evidence type="ECO:0000313" key="1">
    <source>
        <dbReference type="EMBL" id="CTQ69353.1"/>
    </source>
</evidence>
<organism evidence="1 2">
    <name type="scientific">Roseibium album</name>
    <dbReference type="NCBI Taxonomy" id="311410"/>
    <lineage>
        <taxon>Bacteria</taxon>
        <taxon>Pseudomonadati</taxon>
        <taxon>Pseudomonadota</taxon>
        <taxon>Alphaproteobacteria</taxon>
        <taxon>Hyphomicrobiales</taxon>
        <taxon>Stappiaceae</taxon>
        <taxon>Roseibium</taxon>
    </lineage>
</organism>
<reference evidence="2" key="1">
    <citation type="submission" date="2015-07" db="EMBL/GenBank/DDBJ databases">
        <authorList>
            <person name="Rodrigo-Torres Lidia"/>
            <person name="Arahal R.David."/>
        </authorList>
    </citation>
    <scope>NUCLEOTIDE SEQUENCE [LARGE SCALE GENOMIC DNA]</scope>
    <source>
        <strain evidence="2">CECT 5096</strain>
    </source>
</reference>
<dbReference type="EMBL" id="CXWC01000006">
    <property type="protein sequence ID" value="CTQ69353.1"/>
    <property type="molecule type" value="Genomic_DNA"/>
</dbReference>
<proteinExistence type="predicted"/>
<evidence type="ECO:0000313" key="2">
    <source>
        <dbReference type="Proteomes" id="UP000049983"/>
    </source>
</evidence>
<sequence length="131" mass="14269">MPSAAQACRIASSETQTFLSYLPTAAANEDVIALVSIEEKSVTHEKPFLKVKVIKSMSGVTNGQFLNVAWARHSCSRDLNASTGKMYFIAGSIDQNNLFHGEWKQIPELGVSASGQPSKVSWPPKPSYLLK</sequence>
<dbReference type="GeneID" id="97669502"/>
<name>A0A0M7B281_9HYPH</name>
<dbReference type="RefSeq" id="WP_055404504.1">
    <property type="nucleotide sequence ID" value="NZ_CXWA01000015.1"/>
</dbReference>
<protein>
    <submittedName>
        <fullName evidence="1">Uncharacterized protein</fullName>
    </submittedName>
</protein>
<keyword evidence="2" id="KW-1185">Reference proteome</keyword>
<dbReference type="AlphaFoldDB" id="A0A0M7B281"/>
<dbReference type="STRING" id="311410.LA5095_05881"/>